<dbReference type="EMBL" id="RIAR02000001">
    <property type="protein sequence ID" value="NSL88109.1"/>
    <property type="molecule type" value="Genomic_DNA"/>
</dbReference>
<keyword evidence="1" id="KW-0378">Hydrolase</keyword>
<dbReference type="PANTHER" id="PTHR37017:SF11">
    <property type="entry name" value="ESTERASE_LIPASE_THIOESTERASE DOMAIN-CONTAINING PROTEIN"/>
    <property type="match status" value="1"/>
</dbReference>
<protein>
    <submittedName>
        <fullName evidence="1">Alpha/beta hydrolase</fullName>
    </submittedName>
</protein>
<dbReference type="Proteomes" id="UP000281028">
    <property type="component" value="Unassembled WGS sequence"/>
</dbReference>
<dbReference type="InterPro" id="IPR029058">
    <property type="entry name" value="AB_hydrolase_fold"/>
</dbReference>
<comment type="caution">
    <text evidence="1">The sequence shown here is derived from an EMBL/GenBank/DDBJ whole genome shotgun (WGS) entry which is preliminary data.</text>
</comment>
<dbReference type="Pfam" id="PF12697">
    <property type="entry name" value="Abhydrolase_6"/>
    <property type="match status" value="1"/>
</dbReference>
<evidence type="ECO:0000313" key="1">
    <source>
        <dbReference type="EMBL" id="NSL88109.1"/>
    </source>
</evidence>
<gene>
    <name evidence="1" type="ORF">ECE50_014775</name>
</gene>
<organism evidence="1 2">
    <name type="scientific">Chitinophaga solisilvae</name>
    <dbReference type="NCBI Taxonomy" id="1233460"/>
    <lineage>
        <taxon>Bacteria</taxon>
        <taxon>Pseudomonadati</taxon>
        <taxon>Bacteroidota</taxon>
        <taxon>Chitinophagia</taxon>
        <taxon>Chitinophagales</taxon>
        <taxon>Chitinophagaceae</taxon>
        <taxon>Chitinophaga</taxon>
    </lineage>
</organism>
<dbReference type="Gene3D" id="3.40.50.1820">
    <property type="entry name" value="alpha/beta hydrolase"/>
    <property type="match status" value="1"/>
</dbReference>
<keyword evidence="2" id="KW-1185">Reference proteome</keyword>
<dbReference type="InterPro" id="IPR000073">
    <property type="entry name" value="AB_hydrolase_1"/>
</dbReference>
<dbReference type="SUPFAM" id="SSF53474">
    <property type="entry name" value="alpha/beta-Hydrolases"/>
    <property type="match status" value="1"/>
</dbReference>
<name>A0A433WK12_9BACT</name>
<dbReference type="AlphaFoldDB" id="A0A433WK12"/>
<dbReference type="InterPro" id="IPR052897">
    <property type="entry name" value="Sec-Metab_Biosynth_Hydrolase"/>
</dbReference>
<dbReference type="OrthoDB" id="9112061at2"/>
<sequence>MQRYLIMALLLIFPFRTLLAQNSKPVYVLVHGAWHGGWCWQEVSRKLRAQGYEVYTPSMSGMSEYKHTRTPQTNLSTHITDIISLLIQEDLHHVVLVGHSYAGAVITGVADSIPERLEKLIYLDALLPHNGQNIVSLQEPAQQQRLNGLIKQGITTIPIMTADLFGVTDPARLKWTNERLTLQPIRTFTEPLRLKHVYGNNIPLVYIGCTQPQLPVMQQFIDAVKKDRAWKYYGLKTGHDAMITAPEELTKLLVEL</sequence>
<evidence type="ECO:0000313" key="2">
    <source>
        <dbReference type="Proteomes" id="UP000281028"/>
    </source>
</evidence>
<accession>A0A433WK12</accession>
<reference evidence="1" key="1">
    <citation type="submission" date="2020-05" db="EMBL/GenBank/DDBJ databases">
        <title>Chitinophaga laudate sp. nov., isolated from a tropical peat swamp.</title>
        <authorList>
            <person name="Goh C.B.S."/>
            <person name="Lee M.S."/>
            <person name="Parimannan S."/>
            <person name="Pasbakhsh P."/>
            <person name="Yule C.M."/>
            <person name="Rajandas H."/>
            <person name="Loke S."/>
            <person name="Croft L."/>
            <person name="Tan J.B.L."/>
        </authorList>
    </citation>
    <scope>NUCLEOTIDE SEQUENCE</scope>
    <source>
        <strain evidence="1">Mgbs1</strain>
    </source>
</reference>
<dbReference type="GO" id="GO:0016787">
    <property type="term" value="F:hydrolase activity"/>
    <property type="evidence" value="ECO:0007669"/>
    <property type="project" value="UniProtKB-KW"/>
</dbReference>
<proteinExistence type="predicted"/>
<dbReference type="PANTHER" id="PTHR37017">
    <property type="entry name" value="AB HYDROLASE-1 DOMAIN-CONTAINING PROTEIN-RELATED"/>
    <property type="match status" value="1"/>
</dbReference>